<sequence length="311" mass="35126">MIDWSAEPRTAAAFSLRQVTIQRQAFTLGPLDLDIPAGYVTAVVGANGSGKSTLFRLLLNMEPYDQGQVELLGKPAADADADVELKRRIGYLAELPHAYENSLTAEEKARFASRWYPSWDWSRYRKLLRSFDAESSDKLRKLSKGMRRKVELACVLAPNPELLLLDEPSSGLDPFAWQTMLAELRRFMEQGDRTIVIASHIPDEVKRLADYILFLHRGRPLGFYEKDALFDSWRTIVLSAQEGASAESDLKRVPGVQGWIRSAPGIYQVETDRADDAEAFLSSQGYQILSKQRMELEEILGCLIRGEEARR</sequence>
<dbReference type="Proteomes" id="UP000574133">
    <property type="component" value="Unassembled WGS sequence"/>
</dbReference>
<dbReference type="PANTHER" id="PTHR42939:SF3">
    <property type="entry name" value="ABC TRANSPORTER ATP-BINDING COMPONENT"/>
    <property type="match status" value="1"/>
</dbReference>
<name>A0A841T746_9BACL</name>
<evidence type="ECO:0000313" key="5">
    <source>
        <dbReference type="EMBL" id="MBB6675745.1"/>
    </source>
</evidence>
<dbReference type="PROSITE" id="PS50893">
    <property type="entry name" value="ABC_TRANSPORTER_2"/>
    <property type="match status" value="1"/>
</dbReference>
<evidence type="ECO:0000256" key="3">
    <source>
        <dbReference type="ARBA" id="ARBA00022840"/>
    </source>
</evidence>
<protein>
    <submittedName>
        <fullName evidence="5">ABC transporter ATP-binding protein</fullName>
    </submittedName>
</protein>
<organism evidence="5 6">
    <name type="scientific">Cohnella lubricantis</name>
    <dbReference type="NCBI Taxonomy" id="2163172"/>
    <lineage>
        <taxon>Bacteria</taxon>
        <taxon>Bacillati</taxon>
        <taxon>Bacillota</taxon>
        <taxon>Bacilli</taxon>
        <taxon>Bacillales</taxon>
        <taxon>Paenibacillaceae</taxon>
        <taxon>Cohnella</taxon>
    </lineage>
</organism>
<dbReference type="Pfam" id="PF00005">
    <property type="entry name" value="ABC_tran"/>
    <property type="match status" value="1"/>
</dbReference>
<dbReference type="InterPro" id="IPR003593">
    <property type="entry name" value="AAA+_ATPase"/>
</dbReference>
<accession>A0A841T746</accession>
<dbReference type="GO" id="GO:0016887">
    <property type="term" value="F:ATP hydrolysis activity"/>
    <property type="evidence" value="ECO:0007669"/>
    <property type="project" value="InterPro"/>
</dbReference>
<dbReference type="InterPro" id="IPR027417">
    <property type="entry name" value="P-loop_NTPase"/>
</dbReference>
<feature type="domain" description="ABC transporter" evidence="4">
    <location>
        <begin position="11"/>
        <end position="242"/>
    </location>
</feature>
<dbReference type="PROSITE" id="PS00211">
    <property type="entry name" value="ABC_TRANSPORTER_1"/>
    <property type="match status" value="1"/>
</dbReference>
<dbReference type="Gene3D" id="3.40.50.300">
    <property type="entry name" value="P-loop containing nucleotide triphosphate hydrolases"/>
    <property type="match status" value="1"/>
</dbReference>
<keyword evidence="3 5" id="KW-0067">ATP-binding</keyword>
<dbReference type="PANTHER" id="PTHR42939">
    <property type="entry name" value="ABC TRANSPORTER ATP-BINDING PROTEIN ALBC-RELATED"/>
    <property type="match status" value="1"/>
</dbReference>
<dbReference type="InterPro" id="IPR051782">
    <property type="entry name" value="ABC_Transporter_VariousFunc"/>
</dbReference>
<keyword evidence="2" id="KW-0547">Nucleotide-binding</keyword>
<gene>
    <name evidence="5" type="ORF">H4Q31_00190</name>
</gene>
<evidence type="ECO:0000259" key="4">
    <source>
        <dbReference type="PROSITE" id="PS50893"/>
    </source>
</evidence>
<reference evidence="5 6" key="1">
    <citation type="submission" date="2020-08" db="EMBL/GenBank/DDBJ databases">
        <title>Cohnella phylogeny.</title>
        <authorList>
            <person name="Dunlap C."/>
        </authorList>
    </citation>
    <scope>NUCLEOTIDE SEQUENCE [LARGE SCALE GENOMIC DNA]</scope>
    <source>
        <strain evidence="5 6">DSM 103658</strain>
    </source>
</reference>
<evidence type="ECO:0000256" key="1">
    <source>
        <dbReference type="ARBA" id="ARBA00022448"/>
    </source>
</evidence>
<dbReference type="SUPFAM" id="SSF52540">
    <property type="entry name" value="P-loop containing nucleoside triphosphate hydrolases"/>
    <property type="match status" value="1"/>
</dbReference>
<keyword evidence="1" id="KW-0813">Transport</keyword>
<proteinExistence type="predicted"/>
<dbReference type="AlphaFoldDB" id="A0A841T746"/>
<dbReference type="CDD" id="cd03230">
    <property type="entry name" value="ABC_DR_subfamily_A"/>
    <property type="match status" value="1"/>
</dbReference>
<dbReference type="RefSeq" id="WP_185177050.1">
    <property type="nucleotide sequence ID" value="NZ_CBCSEP010000002.1"/>
</dbReference>
<dbReference type="InterPro" id="IPR003439">
    <property type="entry name" value="ABC_transporter-like_ATP-bd"/>
</dbReference>
<comment type="caution">
    <text evidence="5">The sequence shown here is derived from an EMBL/GenBank/DDBJ whole genome shotgun (WGS) entry which is preliminary data.</text>
</comment>
<evidence type="ECO:0000256" key="2">
    <source>
        <dbReference type="ARBA" id="ARBA00022741"/>
    </source>
</evidence>
<dbReference type="GO" id="GO:0005524">
    <property type="term" value="F:ATP binding"/>
    <property type="evidence" value="ECO:0007669"/>
    <property type="project" value="UniProtKB-KW"/>
</dbReference>
<dbReference type="SMART" id="SM00382">
    <property type="entry name" value="AAA"/>
    <property type="match status" value="1"/>
</dbReference>
<keyword evidence="6" id="KW-1185">Reference proteome</keyword>
<dbReference type="InterPro" id="IPR017871">
    <property type="entry name" value="ABC_transporter-like_CS"/>
</dbReference>
<evidence type="ECO:0000313" key="6">
    <source>
        <dbReference type="Proteomes" id="UP000574133"/>
    </source>
</evidence>
<dbReference type="EMBL" id="JACJVN010000001">
    <property type="protein sequence ID" value="MBB6675745.1"/>
    <property type="molecule type" value="Genomic_DNA"/>
</dbReference>